<evidence type="ECO:0000256" key="1">
    <source>
        <dbReference type="SAM" id="MobiDB-lite"/>
    </source>
</evidence>
<dbReference type="InterPro" id="IPR047935">
    <property type="entry name" value="BTBD7_BTB_POZ_second"/>
</dbReference>
<dbReference type="PhylomeDB" id="B4JJV0"/>
<dbReference type="SMART" id="SM00875">
    <property type="entry name" value="BACK"/>
    <property type="match status" value="1"/>
</dbReference>
<dbReference type="PANTHER" id="PTHR16064:SF3">
    <property type="entry name" value="BTB_POZ DOMAIN-CONTAINING PROTEIN 7"/>
    <property type="match status" value="1"/>
</dbReference>
<feature type="region of interest" description="Disordered" evidence="1">
    <location>
        <begin position="926"/>
        <end position="948"/>
    </location>
</feature>
<dbReference type="Gene3D" id="3.30.710.10">
    <property type="entry name" value="Potassium Channel Kv1.1, Chain A"/>
    <property type="match status" value="2"/>
</dbReference>
<dbReference type="SUPFAM" id="SSF54695">
    <property type="entry name" value="POZ domain"/>
    <property type="match status" value="2"/>
</dbReference>
<dbReference type="InterPro" id="IPR047934">
    <property type="entry name" value="BTBD7_BTB_POZ_first"/>
</dbReference>
<dbReference type="InterPro" id="IPR000210">
    <property type="entry name" value="BTB/POZ_dom"/>
</dbReference>
<dbReference type="InterPro" id="IPR011333">
    <property type="entry name" value="SKP1/BTB/POZ_sf"/>
</dbReference>
<dbReference type="OMA" id="IPPPDSH"/>
<evidence type="ECO:0000259" key="2">
    <source>
        <dbReference type="PROSITE" id="PS50097"/>
    </source>
</evidence>
<dbReference type="InParanoid" id="B4JJV0"/>
<feature type="domain" description="BTB" evidence="2">
    <location>
        <begin position="156"/>
        <end position="225"/>
    </location>
</feature>
<name>B4JJV0_DROGR</name>
<dbReference type="CDD" id="cd18489">
    <property type="entry name" value="BACK_BTBD7"/>
    <property type="match status" value="1"/>
</dbReference>
<dbReference type="AlphaFoldDB" id="B4JJV0"/>
<dbReference type="InterPro" id="IPR042345">
    <property type="entry name" value="Btbd7"/>
</dbReference>
<dbReference type="InterPro" id="IPR047936">
    <property type="entry name" value="BTBD7_BACK"/>
</dbReference>
<dbReference type="CDD" id="cd18283">
    <property type="entry name" value="BTB1_POZ_BTBD7"/>
    <property type="match status" value="1"/>
</dbReference>
<feature type="region of interest" description="Disordered" evidence="1">
    <location>
        <begin position="1"/>
        <end position="25"/>
    </location>
</feature>
<dbReference type="FunCoup" id="B4JJV0">
    <property type="interactions" value="364"/>
</dbReference>
<dbReference type="EMBL" id="CH916370">
    <property type="protein sequence ID" value="EDV99852.1"/>
    <property type="molecule type" value="Genomic_DNA"/>
</dbReference>
<evidence type="ECO:0000313" key="4">
    <source>
        <dbReference type="Proteomes" id="UP000001070"/>
    </source>
</evidence>
<dbReference type="Pfam" id="PF07707">
    <property type="entry name" value="BACK"/>
    <property type="match status" value="1"/>
</dbReference>
<feature type="region of interest" description="Disordered" evidence="1">
    <location>
        <begin position="990"/>
        <end position="1016"/>
    </location>
</feature>
<dbReference type="CDD" id="cd18284">
    <property type="entry name" value="BTB2_POZ_BTBD7"/>
    <property type="match status" value="1"/>
</dbReference>
<dbReference type="SMART" id="SM00225">
    <property type="entry name" value="BTB"/>
    <property type="match status" value="2"/>
</dbReference>
<dbReference type="OrthoDB" id="2347980at2759"/>
<evidence type="ECO:0000313" key="3">
    <source>
        <dbReference type="EMBL" id="EDV99852.1"/>
    </source>
</evidence>
<feature type="region of interest" description="Disordered" evidence="1">
    <location>
        <begin position="742"/>
        <end position="779"/>
    </location>
</feature>
<protein>
    <submittedName>
        <fullName evidence="3">GH12174</fullName>
    </submittedName>
</protein>
<feature type="compositionally biased region" description="Polar residues" evidence="1">
    <location>
        <begin position="932"/>
        <end position="943"/>
    </location>
</feature>
<proteinExistence type="predicted"/>
<dbReference type="SMR" id="B4JJV0"/>
<dbReference type="Proteomes" id="UP000001070">
    <property type="component" value="Unassembled WGS sequence"/>
</dbReference>
<dbReference type="STRING" id="7222.B4JJV0"/>
<feature type="domain" description="BTB" evidence="2">
    <location>
        <begin position="260"/>
        <end position="359"/>
    </location>
</feature>
<dbReference type="PROSITE" id="PS50097">
    <property type="entry name" value="BTB"/>
    <property type="match status" value="2"/>
</dbReference>
<dbReference type="KEGG" id="dgr:6565223"/>
<dbReference type="InterPro" id="IPR011705">
    <property type="entry name" value="BACK"/>
</dbReference>
<organism evidence="4">
    <name type="scientific">Drosophila grimshawi</name>
    <name type="common">Hawaiian fruit fly</name>
    <name type="synonym">Idiomyia grimshawi</name>
    <dbReference type="NCBI Taxonomy" id="7222"/>
    <lineage>
        <taxon>Eukaryota</taxon>
        <taxon>Metazoa</taxon>
        <taxon>Ecdysozoa</taxon>
        <taxon>Arthropoda</taxon>
        <taxon>Hexapoda</taxon>
        <taxon>Insecta</taxon>
        <taxon>Pterygota</taxon>
        <taxon>Neoptera</taxon>
        <taxon>Endopterygota</taxon>
        <taxon>Diptera</taxon>
        <taxon>Brachycera</taxon>
        <taxon>Muscomorpha</taxon>
        <taxon>Ephydroidea</taxon>
        <taxon>Drosophilidae</taxon>
        <taxon>Drosophila</taxon>
        <taxon>Hawaiian Drosophila</taxon>
    </lineage>
</organism>
<dbReference type="Gene3D" id="1.25.40.420">
    <property type="match status" value="1"/>
</dbReference>
<dbReference type="eggNOG" id="KOG2838">
    <property type="taxonomic scope" value="Eukaryota"/>
</dbReference>
<dbReference type="HOGENOM" id="CLU_007289_2_0_1"/>
<dbReference type="GO" id="GO:0061138">
    <property type="term" value="P:morphogenesis of a branching epithelium"/>
    <property type="evidence" value="ECO:0007669"/>
    <property type="project" value="InterPro"/>
</dbReference>
<accession>B4JJV0</accession>
<gene>
    <name evidence="3" type="primary">Dgri\GH12174</name>
    <name evidence="3" type="ORF">Dgri_GH12174</name>
</gene>
<feature type="compositionally biased region" description="Low complexity" evidence="1">
    <location>
        <begin position="13"/>
        <end position="24"/>
    </location>
</feature>
<dbReference type="Pfam" id="PF00651">
    <property type="entry name" value="BTB"/>
    <property type="match status" value="1"/>
</dbReference>
<dbReference type="PANTHER" id="PTHR16064">
    <property type="entry name" value="BTB POZ DOMAIN CONTAINING 7"/>
    <property type="match status" value="1"/>
</dbReference>
<reference evidence="3 4" key="1">
    <citation type="journal article" date="2007" name="Nature">
        <title>Evolution of genes and genomes on the Drosophila phylogeny.</title>
        <authorList>
            <consortium name="Drosophila 12 Genomes Consortium"/>
            <person name="Clark A.G."/>
            <person name="Eisen M.B."/>
            <person name="Smith D.R."/>
            <person name="Bergman C.M."/>
            <person name="Oliver B."/>
            <person name="Markow T.A."/>
            <person name="Kaufman T.C."/>
            <person name="Kellis M."/>
            <person name="Gelbart W."/>
            <person name="Iyer V.N."/>
            <person name="Pollard D.A."/>
            <person name="Sackton T.B."/>
            <person name="Larracuente A.M."/>
            <person name="Singh N.D."/>
            <person name="Abad J.P."/>
            <person name="Abt D.N."/>
            <person name="Adryan B."/>
            <person name="Aguade M."/>
            <person name="Akashi H."/>
            <person name="Anderson W.W."/>
            <person name="Aquadro C.F."/>
            <person name="Ardell D.H."/>
            <person name="Arguello R."/>
            <person name="Artieri C.G."/>
            <person name="Barbash D.A."/>
            <person name="Barker D."/>
            <person name="Barsanti P."/>
            <person name="Batterham P."/>
            <person name="Batzoglou S."/>
            <person name="Begun D."/>
            <person name="Bhutkar A."/>
            <person name="Blanco E."/>
            <person name="Bosak S.A."/>
            <person name="Bradley R.K."/>
            <person name="Brand A.D."/>
            <person name="Brent M.R."/>
            <person name="Brooks A.N."/>
            <person name="Brown R.H."/>
            <person name="Butlin R.K."/>
            <person name="Caggese C."/>
            <person name="Calvi B.R."/>
            <person name="Bernardo de Carvalho A."/>
            <person name="Caspi A."/>
            <person name="Castrezana S."/>
            <person name="Celniker S.E."/>
            <person name="Chang J.L."/>
            <person name="Chapple C."/>
            <person name="Chatterji S."/>
            <person name="Chinwalla A."/>
            <person name="Civetta A."/>
            <person name="Clifton S.W."/>
            <person name="Comeron J.M."/>
            <person name="Costello J.C."/>
            <person name="Coyne J.A."/>
            <person name="Daub J."/>
            <person name="David R.G."/>
            <person name="Delcher A.L."/>
            <person name="Delehaunty K."/>
            <person name="Do C.B."/>
            <person name="Ebling H."/>
            <person name="Edwards K."/>
            <person name="Eickbush T."/>
            <person name="Evans J.D."/>
            <person name="Filipski A."/>
            <person name="Findeiss S."/>
            <person name="Freyhult E."/>
            <person name="Fulton L."/>
            <person name="Fulton R."/>
            <person name="Garcia A.C."/>
            <person name="Gardiner A."/>
            <person name="Garfield D.A."/>
            <person name="Garvin B.E."/>
            <person name="Gibson G."/>
            <person name="Gilbert D."/>
            <person name="Gnerre S."/>
            <person name="Godfrey J."/>
            <person name="Good R."/>
            <person name="Gotea V."/>
            <person name="Gravely B."/>
            <person name="Greenberg A.J."/>
            <person name="Griffiths-Jones S."/>
            <person name="Gross S."/>
            <person name="Guigo R."/>
            <person name="Gustafson E.A."/>
            <person name="Haerty W."/>
            <person name="Hahn M.W."/>
            <person name="Halligan D.L."/>
            <person name="Halpern A.L."/>
            <person name="Halter G.M."/>
            <person name="Han M.V."/>
            <person name="Heger A."/>
            <person name="Hillier L."/>
            <person name="Hinrichs A.S."/>
            <person name="Holmes I."/>
            <person name="Hoskins R.A."/>
            <person name="Hubisz M.J."/>
            <person name="Hultmark D."/>
            <person name="Huntley M.A."/>
            <person name="Jaffe D.B."/>
            <person name="Jagadeeshan S."/>
            <person name="Jeck W.R."/>
            <person name="Johnson J."/>
            <person name="Jones C.D."/>
            <person name="Jordan W.C."/>
            <person name="Karpen G.H."/>
            <person name="Kataoka E."/>
            <person name="Keightley P.D."/>
            <person name="Kheradpour P."/>
            <person name="Kirkness E.F."/>
            <person name="Koerich L.B."/>
            <person name="Kristiansen K."/>
            <person name="Kudrna D."/>
            <person name="Kulathinal R.J."/>
            <person name="Kumar S."/>
            <person name="Kwok R."/>
            <person name="Lander E."/>
            <person name="Langley C.H."/>
            <person name="Lapoint R."/>
            <person name="Lazzaro B.P."/>
            <person name="Lee S.J."/>
            <person name="Levesque L."/>
            <person name="Li R."/>
            <person name="Lin C.F."/>
            <person name="Lin M.F."/>
            <person name="Lindblad-Toh K."/>
            <person name="Llopart A."/>
            <person name="Long M."/>
            <person name="Low L."/>
            <person name="Lozovsky E."/>
            <person name="Lu J."/>
            <person name="Luo M."/>
            <person name="Machado C.A."/>
            <person name="Makalowski W."/>
            <person name="Marzo M."/>
            <person name="Matsuda M."/>
            <person name="Matzkin L."/>
            <person name="McAllister B."/>
            <person name="McBride C.S."/>
            <person name="McKernan B."/>
            <person name="McKernan K."/>
            <person name="Mendez-Lago M."/>
            <person name="Minx P."/>
            <person name="Mollenhauer M.U."/>
            <person name="Montooth K."/>
            <person name="Mount S.M."/>
            <person name="Mu X."/>
            <person name="Myers E."/>
            <person name="Negre B."/>
            <person name="Newfeld S."/>
            <person name="Nielsen R."/>
            <person name="Noor M.A."/>
            <person name="O'Grady P."/>
            <person name="Pachter L."/>
            <person name="Papaceit M."/>
            <person name="Parisi M.J."/>
            <person name="Parisi M."/>
            <person name="Parts L."/>
            <person name="Pedersen J.S."/>
            <person name="Pesole G."/>
            <person name="Phillippy A.M."/>
            <person name="Ponting C.P."/>
            <person name="Pop M."/>
            <person name="Porcelli D."/>
            <person name="Powell J.R."/>
            <person name="Prohaska S."/>
            <person name="Pruitt K."/>
            <person name="Puig M."/>
            <person name="Quesneville H."/>
            <person name="Ram K.R."/>
            <person name="Rand D."/>
            <person name="Rasmussen M.D."/>
            <person name="Reed L.K."/>
            <person name="Reenan R."/>
            <person name="Reily A."/>
            <person name="Remington K.A."/>
            <person name="Rieger T.T."/>
            <person name="Ritchie M.G."/>
            <person name="Robin C."/>
            <person name="Rogers Y.H."/>
            <person name="Rohde C."/>
            <person name="Rozas J."/>
            <person name="Rubenfield M.J."/>
            <person name="Ruiz A."/>
            <person name="Russo S."/>
            <person name="Salzberg S.L."/>
            <person name="Sanchez-Gracia A."/>
            <person name="Saranga D.J."/>
            <person name="Sato H."/>
            <person name="Schaeffer S.W."/>
            <person name="Schatz M.C."/>
            <person name="Schlenke T."/>
            <person name="Schwartz R."/>
            <person name="Segarra C."/>
            <person name="Singh R.S."/>
            <person name="Sirot L."/>
            <person name="Sirota M."/>
            <person name="Sisneros N.B."/>
            <person name="Smith C.D."/>
            <person name="Smith T.F."/>
            <person name="Spieth J."/>
            <person name="Stage D.E."/>
            <person name="Stark A."/>
            <person name="Stephan W."/>
            <person name="Strausberg R.L."/>
            <person name="Strempel S."/>
            <person name="Sturgill D."/>
            <person name="Sutton G."/>
            <person name="Sutton G.G."/>
            <person name="Tao W."/>
            <person name="Teichmann S."/>
            <person name="Tobari Y.N."/>
            <person name="Tomimura Y."/>
            <person name="Tsolas J.M."/>
            <person name="Valente V.L."/>
            <person name="Venter E."/>
            <person name="Venter J.C."/>
            <person name="Vicario S."/>
            <person name="Vieira F.G."/>
            <person name="Vilella A.J."/>
            <person name="Villasante A."/>
            <person name="Walenz B."/>
            <person name="Wang J."/>
            <person name="Wasserman M."/>
            <person name="Watts T."/>
            <person name="Wilson D."/>
            <person name="Wilson R.K."/>
            <person name="Wing R.A."/>
            <person name="Wolfner M.F."/>
            <person name="Wong A."/>
            <person name="Wong G.K."/>
            <person name="Wu C.I."/>
            <person name="Wu G."/>
            <person name="Yamamoto D."/>
            <person name="Yang H.P."/>
            <person name="Yang S.P."/>
            <person name="Yorke J.A."/>
            <person name="Yoshida K."/>
            <person name="Zdobnov E."/>
            <person name="Zhang P."/>
            <person name="Zhang Y."/>
            <person name="Zimin A.V."/>
            <person name="Baldwin J."/>
            <person name="Abdouelleil A."/>
            <person name="Abdulkadir J."/>
            <person name="Abebe A."/>
            <person name="Abera B."/>
            <person name="Abreu J."/>
            <person name="Acer S.C."/>
            <person name="Aftuck L."/>
            <person name="Alexander A."/>
            <person name="An P."/>
            <person name="Anderson E."/>
            <person name="Anderson S."/>
            <person name="Arachi H."/>
            <person name="Azer M."/>
            <person name="Bachantsang P."/>
            <person name="Barry A."/>
            <person name="Bayul T."/>
            <person name="Berlin A."/>
            <person name="Bessette D."/>
            <person name="Bloom T."/>
            <person name="Blye J."/>
            <person name="Boguslavskiy L."/>
            <person name="Bonnet C."/>
            <person name="Boukhgalter B."/>
            <person name="Bourzgui I."/>
            <person name="Brown A."/>
            <person name="Cahill P."/>
            <person name="Channer S."/>
            <person name="Cheshatsang Y."/>
            <person name="Chuda L."/>
            <person name="Citroen M."/>
            <person name="Collymore A."/>
            <person name="Cooke P."/>
            <person name="Costello M."/>
            <person name="D'Aco K."/>
            <person name="Daza R."/>
            <person name="De Haan G."/>
            <person name="DeGray S."/>
            <person name="DeMaso C."/>
            <person name="Dhargay N."/>
            <person name="Dooley K."/>
            <person name="Dooley E."/>
            <person name="Doricent M."/>
            <person name="Dorje P."/>
            <person name="Dorjee K."/>
            <person name="Dupes A."/>
            <person name="Elong R."/>
            <person name="Falk J."/>
            <person name="Farina A."/>
            <person name="Faro S."/>
            <person name="Ferguson D."/>
            <person name="Fisher S."/>
            <person name="Foley C.D."/>
            <person name="Franke A."/>
            <person name="Friedrich D."/>
            <person name="Gadbois L."/>
            <person name="Gearin G."/>
            <person name="Gearin C.R."/>
            <person name="Giannoukos G."/>
            <person name="Goode T."/>
            <person name="Graham J."/>
            <person name="Grandbois E."/>
            <person name="Grewal S."/>
            <person name="Gyaltsen K."/>
            <person name="Hafez N."/>
            <person name="Hagos B."/>
            <person name="Hall J."/>
            <person name="Henson C."/>
            <person name="Hollinger A."/>
            <person name="Honan T."/>
            <person name="Huard M.D."/>
            <person name="Hughes L."/>
            <person name="Hurhula B."/>
            <person name="Husby M.E."/>
            <person name="Kamat A."/>
            <person name="Kanga B."/>
            <person name="Kashin S."/>
            <person name="Khazanovich D."/>
            <person name="Kisner P."/>
            <person name="Lance K."/>
            <person name="Lara M."/>
            <person name="Lee W."/>
            <person name="Lennon N."/>
            <person name="Letendre F."/>
            <person name="LeVine R."/>
            <person name="Lipovsky A."/>
            <person name="Liu X."/>
            <person name="Liu J."/>
            <person name="Liu S."/>
            <person name="Lokyitsang T."/>
            <person name="Lokyitsang Y."/>
            <person name="Lubonja R."/>
            <person name="Lui A."/>
            <person name="MacDonald P."/>
            <person name="Magnisalis V."/>
            <person name="Maru K."/>
            <person name="Matthews C."/>
            <person name="McCusker W."/>
            <person name="McDonough S."/>
            <person name="Mehta T."/>
            <person name="Meldrim J."/>
            <person name="Meneus L."/>
            <person name="Mihai O."/>
            <person name="Mihalev A."/>
            <person name="Mihova T."/>
            <person name="Mittelman R."/>
            <person name="Mlenga V."/>
            <person name="Montmayeur A."/>
            <person name="Mulrain L."/>
            <person name="Navidi A."/>
            <person name="Naylor J."/>
            <person name="Negash T."/>
            <person name="Nguyen T."/>
            <person name="Nguyen N."/>
            <person name="Nicol R."/>
            <person name="Norbu C."/>
            <person name="Norbu N."/>
            <person name="Novod N."/>
            <person name="O'Neill B."/>
            <person name="Osman S."/>
            <person name="Markiewicz E."/>
            <person name="Oyono O.L."/>
            <person name="Patti C."/>
            <person name="Phunkhang P."/>
            <person name="Pierre F."/>
            <person name="Priest M."/>
            <person name="Raghuraman S."/>
            <person name="Rege F."/>
            <person name="Reyes R."/>
            <person name="Rise C."/>
            <person name="Rogov P."/>
            <person name="Ross K."/>
            <person name="Ryan E."/>
            <person name="Settipalli S."/>
            <person name="Shea T."/>
            <person name="Sherpa N."/>
            <person name="Shi L."/>
            <person name="Shih D."/>
            <person name="Sparrow T."/>
            <person name="Spaulding J."/>
            <person name="Stalker J."/>
            <person name="Stange-Thomann N."/>
            <person name="Stavropoulos S."/>
            <person name="Stone C."/>
            <person name="Strader C."/>
            <person name="Tesfaye S."/>
            <person name="Thomson T."/>
            <person name="Thoulutsang Y."/>
            <person name="Thoulutsang D."/>
            <person name="Topham K."/>
            <person name="Topping I."/>
            <person name="Tsamla T."/>
            <person name="Vassiliev H."/>
            <person name="Vo A."/>
            <person name="Wangchuk T."/>
            <person name="Wangdi T."/>
            <person name="Weiand M."/>
            <person name="Wilkinson J."/>
            <person name="Wilson A."/>
            <person name="Yadav S."/>
            <person name="Young G."/>
            <person name="Yu Q."/>
            <person name="Zembek L."/>
            <person name="Zhong D."/>
            <person name="Zimmer A."/>
            <person name="Zwirko Z."/>
            <person name="Jaffe D.B."/>
            <person name="Alvarez P."/>
            <person name="Brockman W."/>
            <person name="Butler J."/>
            <person name="Chin C."/>
            <person name="Gnerre S."/>
            <person name="Grabherr M."/>
            <person name="Kleber M."/>
            <person name="Mauceli E."/>
            <person name="MacCallum I."/>
        </authorList>
    </citation>
    <scope>NUCLEOTIDE SEQUENCE [LARGE SCALE GENOMIC DNA]</scope>
    <source>
        <strain evidence="4">Tucson 15287-2541.00</strain>
    </source>
</reference>
<sequence length="1016" mass="111590">MGANTSSSGYPIATTTESASASSENVNGNVSLLQPINSASMVSTSSNGSGGGGPGATVAYSGAHYHRDQRRKRVTGFATLKRKFIRRRRSSKACDHARVLRDFVSDWAPLELAALCEEFEALAALRDLSVQAELARPPATTYKQDLAALYDSNLCTDCDLVFRGSIFPVHRSILSSRCTYFRDLLSGCPGFGARICLELPSSPIDVQIFSSLLRYLYTGDLCPHDPNININLLRQLGNDFGTPNPLDHDLRYLLETGDYADAALVFTAEGTNDYFRQDSGNSEYGFRPKLELPCHKAILSARSPFFRNLIARRMRNIDEYVERSIHVPTRIVLDETVIPKRYARVLLHAIYLDTVDLALILRGAGTGSSSGSLGEVHALTNTGRVRPTTLEEAMELYQIGRFLELDILAQGCEDLILEWLSLDTLSMVLKWGCQPHGSAWVFRQACQYLREEFASVSASPVLNQIDKVQLVHVLQSNFLQASELEVLQAVLKWGEQELIRRMEDREPNLLSHTAHSVARKGVKKRDLSDVELREILSELLPLVRMDHVLPPNSEVLCQAIRRGLVSTPPSHMIGDERENLRVNAWIRGGKNQGLFVRPRLFMPYFEEVKALLEDRMSSSHHQVELMRMRRSRHFPDIPDTLYMVSRMNSATNSGFTSGVTCGIGDNADKVDHNTIPTPDSHTLAAMRKREHKLRQSPMCQRALLLPLSSKHEIDRQIRLRVVREFNLPDEVSDLLETSLLTNQDSGRGREECNSMPSTSETEECLLEAEDQSPPPSPAATGCALQAAVAASFLSTSSMAPSVTSACGVDGVQQCYTRNLTFPRQQPSSLLGVASFLAASSGSALQSSYARLSTSVHHRSELPSLITEGDFRFPHRNALSIDRGGEGGACGLDTGNGHLSDMMPDVAMATASLGQLHLSSGGSGCVSNVSSRPIGSNSDTSESLQLDLGDGPSPHIINTAAGVITLRNLQHQLPQSNYHHIIQRSNSPFDILRQGQHSPAPQPPPSGALNSGPPRFL</sequence>
<feature type="compositionally biased region" description="Acidic residues" evidence="1">
    <location>
        <begin position="760"/>
        <end position="770"/>
    </location>
</feature>
<keyword evidence="4" id="KW-1185">Reference proteome</keyword>